<dbReference type="KEGG" id="azq:G3580_18020"/>
<gene>
    <name evidence="3" type="ORF">G3580_18020</name>
</gene>
<dbReference type="Proteomes" id="UP000501991">
    <property type="component" value="Chromosome"/>
</dbReference>
<proteinExistence type="predicted"/>
<evidence type="ECO:0000313" key="3">
    <source>
        <dbReference type="EMBL" id="QID19345.1"/>
    </source>
</evidence>
<reference evidence="3 4" key="1">
    <citation type="submission" date="2020-02" db="EMBL/GenBank/DDBJ databases">
        <title>Nitrogenibacter mangrovi gen. nov., sp. nov. isolated from mangrove sediment, a denitrifying betaproteobacterium.</title>
        <authorList>
            <person name="Liao H."/>
            <person name="Tian Y."/>
        </authorList>
    </citation>
    <scope>NUCLEOTIDE SEQUENCE [LARGE SCALE GENOMIC DNA]</scope>
    <source>
        <strain evidence="3 4">M9-3-2</strain>
    </source>
</reference>
<organism evidence="3 4">
    <name type="scientific">Nitrogeniibacter mangrovi</name>
    <dbReference type="NCBI Taxonomy" id="2016596"/>
    <lineage>
        <taxon>Bacteria</taxon>
        <taxon>Pseudomonadati</taxon>
        <taxon>Pseudomonadota</taxon>
        <taxon>Betaproteobacteria</taxon>
        <taxon>Rhodocyclales</taxon>
        <taxon>Zoogloeaceae</taxon>
        <taxon>Nitrogeniibacter</taxon>
    </lineage>
</organism>
<dbReference type="EMBL" id="CP048836">
    <property type="protein sequence ID" value="QID19345.1"/>
    <property type="molecule type" value="Genomic_DNA"/>
</dbReference>
<sequence>MTWTYDQSSGHLYHNGAPVPGGIGYAGRGAHKNRPASQNLRNRGPIPRGAWRIGGYTSSKGPLTITLSPKPGTNTFGRSAFRIHGDSARHPGAASEGCIIMPYAVRSLIITSGDHDLEVVQ</sequence>
<feature type="region of interest" description="Disordered" evidence="1">
    <location>
        <begin position="24"/>
        <end position="50"/>
    </location>
</feature>
<feature type="domain" description="Tlde1" evidence="2">
    <location>
        <begin position="24"/>
        <end position="105"/>
    </location>
</feature>
<dbReference type="AlphaFoldDB" id="A0A6C1B938"/>
<accession>A0A6C1B938</accession>
<dbReference type="InterPro" id="IPR021225">
    <property type="entry name" value="Tlde1_dom"/>
</dbReference>
<dbReference type="RefSeq" id="WP_173767856.1">
    <property type="nucleotide sequence ID" value="NZ_CP048836.1"/>
</dbReference>
<keyword evidence="4" id="KW-1185">Reference proteome</keyword>
<evidence type="ECO:0000256" key="1">
    <source>
        <dbReference type="SAM" id="MobiDB-lite"/>
    </source>
</evidence>
<protein>
    <submittedName>
        <fullName evidence="3">DUF2778 domain-containing protein</fullName>
    </submittedName>
</protein>
<name>A0A6C1B938_9RHOO</name>
<evidence type="ECO:0000313" key="4">
    <source>
        <dbReference type="Proteomes" id="UP000501991"/>
    </source>
</evidence>
<dbReference type="Pfam" id="PF10908">
    <property type="entry name" value="Tlde1_dom"/>
    <property type="match status" value="1"/>
</dbReference>
<evidence type="ECO:0000259" key="2">
    <source>
        <dbReference type="Pfam" id="PF10908"/>
    </source>
</evidence>